<sequence length="325" mass="35519">MEGRECVNCGSISTPLWRRDGTGHYLCNACGLYHKMNGLNRPLIKPQRRLSASRRVGLSCANCHTTTTTLWRRSNEGEPVCNACGLYYKLHGVNRPLAMKKDGIQTRKRKPKSAKTKPSSKSEDNENKTSNQSSSGNNNNNNNNNSSKSSPENIIKLEPKSADNDTLHHPHHDHQTSPSAPQHHHPPPPPIGHNHSAYSLANGYLTPPKMENGYLTPPKIEPDVMATLGHTVSSMTSSYSMAPPHMTSSHMTHMTSSHNYLMPPSPPKAVPVAMDDGYARHHLLHNEAAHHVQGDAHAHAHASASSMHMQTSEPSSLHTVSVGAS</sequence>
<evidence type="ECO:0000256" key="5">
    <source>
        <dbReference type="ARBA" id="ARBA00022833"/>
    </source>
</evidence>
<keyword evidence="8" id="KW-0010">Activator</keyword>
<organism evidence="14 15">
    <name type="scientific">Littorina saxatilis</name>
    <dbReference type="NCBI Taxonomy" id="31220"/>
    <lineage>
        <taxon>Eukaryota</taxon>
        <taxon>Metazoa</taxon>
        <taxon>Spiralia</taxon>
        <taxon>Lophotrochozoa</taxon>
        <taxon>Mollusca</taxon>
        <taxon>Gastropoda</taxon>
        <taxon>Caenogastropoda</taxon>
        <taxon>Littorinimorpha</taxon>
        <taxon>Littorinoidea</taxon>
        <taxon>Littorinidae</taxon>
        <taxon>Littorina</taxon>
    </lineage>
</organism>
<evidence type="ECO:0000313" key="15">
    <source>
        <dbReference type="Proteomes" id="UP001374579"/>
    </source>
</evidence>
<dbReference type="PROSITE" id="PS50114">
    <property type="entry name" value="GATA_ZN_FINGER_2"/>
    <property type="match status" value="2"/>
</dbReference>
<dbReference type="PRINTS" id="PR00619">
    <property type="entry name" value="GATAZNFINGER"/>
</dbReference>
<dbReference type="AlphaFoldDB" id="A0AAN9ASK7"/>
<proteinExistence type="predicted"/>
<evidence type="ECO:0000256" key="9">
    <source>
        <dbReference type="ARBA" id="ARBA00023163"/>
    </source>
</evidence>
<dbReference type="Gene3D" id="3.30.50.10">
    <property type="entry name" value="Erythroid Transcription Factor GATA-1, subunit A"/>
    <property type="match status" value="2"/>
</dbReference>
<evidence type="ECO:0000256" key="6">
    <source>
        <dbReference type="ARBA" id="ARBA00023015"/>
    </source>
</evidence>
<comment type="caution">
    <text evidence="14">The sequence shown here is derived from an EMBL/GenBank/DDBJ whole genome shotgun (WGS) entry which is preliminary data.</text>
</comment>
<feature type="compositionally biased region" description="Polar residues" evidence="12">
    <location>
        <begin position="307"/>
        <end position="325"/>
    </location>
</feature>
<keyword evidence="4 11" id="KW-0863">Zinc-finger</keyword>
<comment type="subcellular location">
    <subcellularLocation>
        <location evidence="1">Nucleus</location>
    </subcellularLocation>
</comment>
<dbReference type="SMART" id="SM00401">
    <property type="entry name" value="ZnF_GATA"/>
    <property type="match status" value="2"/>
</dbReference>
<dbReference type="GO" id="GO:0045165">
    <property type="term" value="P:cell fate commitment"/>
    <property type="evidence" value="ECO:0007669"/>
    <property type="project" value="TreeGrafter"/>
</dbReference>
<keyword evidence="7" id="KW-0238">DNA-binding</keyword>
<dbReference type="PANTHER" id="PTHR10071">
    <property type="entry name" value="TRANSCRIPTION FACTOR GATA FAMILY MEMBER"/>
    <property type="match status" value="1"/>
</dbReference>
<feature type="compositionally biased region" description="Low complexity" evidence="12">
    <location>
        <begin position="130"/>
        <end position="150"/>
    </location>
</feature>
<keyword evidence="3" id="KW-0677">Repeat</keyword>
<dbReference type="InterPro" id="IPR013088">
    <property type="entry name" value="Znf_NHR/GATA"/>
</dbReference>
<dbReference type="Proteomes" id="UP001374579">
    <property type="component" value="Unassembled WGS sequence"/>
</dbReference>
<dbReference type="Pfam" id="PF00320">
    <property type="entry name" value="GATA"/>
    <property type="match status" value="2"/>
</dbReference>
<dbReference type="GO" id="GO:0008270">
    <property type="term" value="F:zinc ion binding"/>
    <property type="evidence" value="ECO:0007669"/>
    <property type="project" value="UniProtKB-KW"/>
</dbReference>
<dbReference type="GO" id="GO:0000978">
    <property type="term" value="F:RNA polymerase II cis-regulatory region sequence-specific DNA binding"/>
    <property type="evidence" value="ECO:0007669"/>
    <property type="project" value="TreeGrafter"/>
</dbReference>
<keyword evidence="5" id="KW-0862">Zinc</keyword>
<dbReference type="PANTHER" id="PTHR10071:SF337">
    <property type="entry name" value="GATA-BINDING FACTOR A"/>
    <property type="match status" value="1"/>
</dbReference>
<feature type="domain" description="GATA-type" evidence="13">
    <location>
        <begin position="1"/>
        <end position="54"/>
    </location>
</feature>
<keyword evidence="10" id="KW-0539">Nucleus</keyword>
<protein>
    <recommendedName>
        <fullName evidence="13">GATA-type domain-containing protein</fullName>
    </recommendedName>
</protein>
<evidence type="ECO:0000256" key="10">
    <source>
        <dbReference type="ARBA" id="ARBA00023242"/>
    </source>
</evidence>
<evidence type="ECO:0000256" key="4">
    <source>
        <dbReference type="ARBA" id="ARBA00022771"/>
    </source>
</evidence>
<dbReference type="EMBL" id="JBAMIC010000022">
    <property type="protein sequence ID" value="KAK7091854.1"/>
    <property type="molecule type" value="Genomic_DNA"/>
</dbReference>
<accession>A0AAN9ASK7</accession>
<dbReference type="GO" id="GO:0045944">
    <property type="term" value="P:positive regulation of transcription by RNA polymerase II"/>
    <property type="evidence" value="ECO:0007669"/>
    <property type="project" value="TreeGrafter"/>
</dbReference>
<dbReference type="SUPFAM" id="SSF57716">
    <property type="entry name" value="Glucocorticoid receptor-like (DNA-binding domain)"/>
    <property type="match status" value="2"/>
</dbReference>
<dbReference type="GO" id="GO:0000122">
    <property type="term" value="P:negative regulation of transcription by RNA polymerase II"/>
    <property type="evidence" value="ECO:0007669"/>
    <property type="project" value="TreeGrafter"/>
</dbReference>
<gene>
    <name evidence="14" type="ORF">V1264_009481</name>
</gene>
<evidence type="ECO:0000259" key="13">
    <source>
        <dbReference type="PROSITE" id="PS50114"/>
    </source>
</evidence>
<dbReference type="CDD" id="cd00202">
    <property type="entry name" value="ZnF_GATA"/>
    <property type="match status" value="2"/>
</dbReference>
<dbReference type="InterPro" id="IPR039355">
    <property type="entry name" value="Transcription_factor_GATA"/>
</dbReference>
<evidence type="ECO:0000313" key="14">
    <source>
        <dbReference type="EMBL" id="KAK7091854.1"/>
    </source>
</evidence>
<feature type="domain" description="GATA-type" evidence="13">
    <location>
        <begin position="54"/>
        <end position="107"/>
    </location>
</feature>
<feature type="region of interest" description="Disordered" evidence="12">
    <location>
        <begin position="292"/>
        <end position="325"/>
    </location>
</feature>
<keyword evidence="2" id="KW-0479">Metal-binding</keyword>
<keyword evidence="9" id="KW-0804">Transcription</keyword>
<evidence type="ECO:0000256" key="7">
    <source>
        <dbReference type="ARBA" id="ARBA00023125"/>
    </source>
</evidence>
<keyword evidence="6" id="KW-0805">Transcription regulation</keyword>
<evidence type="ECO:0000256" key="8">
    <source>
        <dbReference type="ARBA" id="ARBA00023159"/>
    </source>
</evidence>
<dbReference type="GO" id="GO:0005634">
    <property type="term" value="C:nucleus"/>
    <property type="evidence" value="ECO:0007669"/>
    <property type="project" value="UniProtKB-SubCell"/>
</dbReference>
<dbReference type="FunFam" id="3.30.50.10:FF:000001">
    <property type="entry name" value="GATA transcription factor (GATAd)"/>
    <property type="match status" value="1"/>
</dbReference>
<feature type="compositionally biased region" description="Basic and acidic residues" evidence="12">
    <location>
        <begin position="155"/>
        <end position="168"/>
    </location>
</feature>
<evidence type="ECO:0000256" key="3">
    <source>
        <dbReference type="ARBA" id="ARBA00022737"/>
    </source>
</evidence>
<dbReference type="GO" id="GO:0000981">
    <property type="term" value="F:DNA-binding transcription factor activity, RNA polymerase II-specific"/>
    <property type="evidence" value="ECO:0007669"/>
    <property type="project" value="TreeGrafter"/>
</dbReference>
<keyword evidence="15" id="KW-1185">Reference proteome</keyword>
<evidence type="ECO:0000256" key="12">
    <source>
        <dbReference type="SAM" id="MobiDB-lite"/>
    </source>
</evidence>
<name>A0AAN9ASK7_9CAEN</name>
<evidence type="ECO:0000256" key="1">
    <source>
        <dbReference type="ARBA" id="ARBA00004123"/>
    </source>
</evidence>
<evidence type="ECO:0000256" key="2">
    <source>
        <dbReference type="ARBA" id="ARBA00022723"/>
    </source>
</evidence>
<feature type="region of interest" description="Disordered" evidence="12">
    <location>
        <begin position="99"/>
        <end position="202"/>
    </location>
</feature>
<reference evidence="14 15" key="1">
    <citation type="submission" date="2024-02" db="EMBL/GenBank/DDBJ databases">
        <title>Chromosome-scale genome assembly of the rough periwinkle Littorina saxatilis.</title>
        <authorList>
            <person name="De Jode A."/>
            <person name="Faria R."/>
            <person name="Formenti G."/>
            <person name="Sims Y."/>
            <person name="Smith T.P."/>
            <person name="Tracey A."/>
            <person name="Wood J.M.D."/>
            <person name="Zagrodzka Z.B."/>
            <person name="Johannesson K."/>
            <person name="Butlin R.K."/>
            <person name="Leder E.H."/>
        </authorList>
    </citation>
    <scope>NUCLEOTIDE SEQUENCE [LARGE SCALE GENOMIC DNA]</scope>
    <source>
        <strain evidence="14">Snail1</strain>
        <tissue evidence="14">Muscle</tissue>
    </source>
</reference>
<feature type="compositionally biased region" description="Basic residues" evidence="12">
    <location>
        <begin position="106"/>
        <end position="115"/>
    </location>
</feature>
<evidence type="ECO:0000256" key="11">
    <source>
        <dbReference type="PROSITE-ProRule" id="PRU00094"/>
    </source>
</evidence>
<dbReference type="FunFam" id="3.30.50.10:FF:000032">
    <property type="entry name" value="Transcription factor GATA-3"/>
    <property type="match status" value="1"/>
</dbReference>
<dbReference type="PROSITE" id="PS00344">
    <property type="entry name" value="GATA_ZN_FINGER_1"/>
    <property type="match status" value="2"/>
</dbReference>
<dbReference type="InterPro" id="IPR000679">
    <property type="entry name" value="Znf_GATA"/>
</dbReference>